<dbReference type="EMBL" id="CADEAL010002112">
    <property type="protein sequence ID" value="CAB1438154.1"/>
    <property type="molecule type" value="Genomic_DNA"/>
</dbReference>
<feature type="chain" id="PRO_5040454098" evidence="1">
    <location>
        <begin position="30"/>
        <end position="58"/>
    </location>
</feature>
<comment type="caution">
    <text evidence="2">The sequence shown here is derived from an EMBL/GenBank/DDBJ whole genome shotgun (WGS) entry which is preliminary data.</text>
</comment>
<protein>
    <submittedName>
        <fullName evidence="2">Uncharacterized protein</fullName>
    </submittedName>
</protein>
<dbReference type="Proteomes" id="UP001153269">
    <property type="component" value="Unassembled WGS sequence"/>
</dbReference>
<accession>A0A9N7UXG0</accession>
<evidence type="ECO:0000313" key="3">
    <source>
        <dbReference type="Proteomes" id="UP001153269"/>
    </source>
</evidence>
<organism evidence="2 3">
    <name type="scientific">Pleuronectes platessa</name>
    <name type="common">European plaice</name>
    <dbReference type="NCBI Taxonomy" id="8262"/>
    <lineage>
        <taxon>Eukaryota</taxon>
        <taxon>Metazoa</taxon>
        <taxon>Chordata</taxon>
        <taxon>Craniata</taxon>
        <taxon>Vertebrata</taxon>
        <taxon>Euteleostomi</taxon>
        <taxon>Actinopterygii</taxon>
        <taxon>Neopterygii</taxon>
        <taxon>Teleostei</taxon>
        <taxon>Neoteleostei</taxon>
        <taxon>Acanthomorphata</taxon>
        <taxon>Carangaria</taxon>
        <taxon>Pleuronectiformes</taxon>
        <taxon>Pleuronectoidei</taxon>
        <taxon>Pleuronectidae</taxon>
        <taxon>Pleuronectes</taxon>
    </lineage>
</organism>
<feature type="signal peptide" evidence="1">
    <location>
        <begin position="1"/>
        <end position="29"/>
    </location>
</feature>
<dbReference type="AlphaFoldDB" id="A0A9N7UXG0"/>
<reference evidence="2" key="1">
    <citation type="submission" date="2020-03" db="EMBL/GenBank/DDBJ databases">
        <authorList>
            <person name="Weist P."/>
        </authorList>
    </citation>
    <scope>NUCLEOTIDE SEQUENCE</scope>
</reference>
<evidence type="ECO:0000313" key="2">
    <source>
        <dbReference type="EMBL" id="CAB1438154.1"/>
    </source>
</evidence>
<feature type="non-terminal residue" evidence="2">
    <location>
        <position position="1"/>
    </location>
</feature>
<evidence type="ECO:0000256" key="1">
    <source>
        <dbReference type="SAM" id="SignalP"/>
    </source>
</evidence>
<name>A0A9N7UXG0_PLEPL</name>
<keyword evidence="3" id="KW-1185">Reference proteome</keyword>
<proteinExistence type="predicted"/>
<sequence length="58" mass="6724">VVIPSPRRRLNDFILPRLCLLLMMCLVPSHFDVESQQWAGWGCVSVEEQRRRNDEGAV</sequence>
<gene>
    <name evidence="2" type="ORF">PLEPLA_LOCUS26109</name>
</gene>
<keyword evidence="1" id="KW-0732">Signal</keyword>